<dbReference type="OMA" id="TSIHAMF"/>
<evidence type="ECO:0000313" key="2">
    <source>
        <dbReference type="Proteomes" id="UP000195402"/>
    </source>
</evidence>
<evidence type="ECO:0008006" key="3">
    <source>
        <dbReference type="Google" id="ProtNLM"/>
    </source>
</evidence>
<keyword evidence="2" id="KW-1185">Reference proteome</keyword>
<reference evidence="1 2" key="1">
    <citation type="journal article" date="2017" name="Mol. Plant">
        <title>The Genome of Medicinal Plant Macleaya cordata Provides New Insights into Benzylisoquinoline Alkaloids Metabolism.</title>
        <authorList>
            <person name="Liu X."/>
            <person name="Liu Y."/>
            <person name="Huang P."/>
            <person name="Ma Y."/>
            <person name="Qing Z."/>
            <person name="Tang Q."/>
            <person name="Cao H."/>
            <person name="Cheng P."/>
            <person name="Zheng Y."/>
            <person name="Yuan Z."/>
            <person name="Zhou Y."/>
            <person name="Liu J."/>
            <person name="Tang Z."/>
            <person name="Zhuo Y."/>
            <person name="Zhang Y."/>
            <person name="Yu L."/>
            <person name="Huang J."/>
            <person name="Yang P."/>
            <person name="Peng Q."/>
            <person name="Zhang J."/>
            <person name="Jiang W."/>
            <person name="Zhang Z."/>
            <person name="Lin K."/>
            <person name="Ro D.K."/>
            <person name="Chen X."/>
            <person name="Xiong X."/>
            <person name="Shang Y."/>
            <person name="Huang S."/>
            <person name="Zeng J."/>
        </authorList>
    </citation>
    <scope>NUCLEOTIDE SEQUENCE [LARGE SCALE GENOMIC DNA]</scope>
    <source>
        <strain evidence="2">cv. BLH2017</strain>
        <tissue evidence="1">Root</tissue>
    </source>
</reference>
<organism evidence="1 2">
    <name type="scientific">Macleaya cordata</name>
    <name type="common">Five-seeded plume-poppy</name>
    <name type="synonym">Bocconia cordata</name>
    <dbReference type="NCBI Taxonomy" id="56857"/>
    <lineage>
        <taxon>Eukaryota</taxon>
        <taxon>Viridiplantae</taxon>
        <taxon>Streptophyta</taxon>
        <taxon>Embryophyta</taxon>
        <taxon>Tracheophyta</taxon>
        <taxon>Spermatophyta</taxon>
        <taxon>Magnoliopsida</taxon>
        <taxon>Ranunculales</taxon>
        <taxon>Papaveraceae</taxon>
        <taxon>Papaveroideae</taxon>
        <taxon>Macleaya</taxon>
    </lineage>
</organism>
<gene>
    <name evidence="1" type="ORF">BVC80_1149g1</name>
</gene>
<dbReference type="Pfam" id="PF14223">
    <property type="entry name" value="Retrotran_gag_2"/>
    <property type="match status" value="1"/>
</dbReference>
<dbReference type="Proteomes" id="UP000195402">
    <property type="component" value="Unassembled WGS sequence"/>
</dbReference>
<dbReference type="InParanoid" id="A0A200QWG3"/>
<dbReference type="PANTHER" id="PTHR47481">
    <property type="match status" value="1"/>
</dbReference>
<dbReference type="PANTHER" id="PTHR47481:SF22">
    <property type="entry name" value="RETROTRANSPOSON GAG DOMAIN-CONTAINING PROTEIN"/>
    <property type="match status" value="1"/>
</dbReference>
<evidence type="ECO:0000313" key="1">
    <source>
        <dbReference type="EMBL" id="OVA14795.1"/>
    </source>
</evidence>
<name>A0A200QWG3_MACCD</name>
<dbReference type="EMBL" id="MVGT01001018">
    <property type="protein sequence ID" value="OVA14795.1"/>
    <property type="molecule type" value="Genomic_DNA"/>
</dbReference>
<sequence>MAASTTTIQNLHINHLISVKLDETNCLLWLTQFKPLLKGYNLQGYIDGTLPCPPRTLPDSTEVNPDFTKWEEQDQILLGWLLSSLSDTILSRLVGLSTSREVWSALEKRFAPKTCAHHMHLRRELQTLRKGNKTMQQYFSYAKQLFDALVASGNPITDNDL</sequence>
<dbReference type="OrthoDB" id="1845088at2759"/>
<accession>A0A200QWG3</accession>
<proteinExistence type="predicted"/>
<dbReference type="STRING" id="56857.A0A200QWG3"/>
<protein>
    <recommendedName>
        <fullName evidence="3">Retrotransposon Copia-like N-terminal domain-containing protein</fullName>
    </recommendedName>
</protein>
<comment type="caution">
    <text evidence="1">The sequence shown here is derived from an EMBL/GenBank/DDBJ whole genome shotgun (WGS) entry which is preliminary data.</text>
</comment>
<dbReference type="AlphaFoldDB" id="A0A200QWG3"/>